<dbReference type="InterPro" id="IPR018490">
    <property type="entry name" value="cNMP-bd_dom_sf"/>
</dbReference>
<dbReference type="SMART" id="SM00100">
    <property type="entry name" value="cNMP"/>
    <property type="match status" value="1"/>
</dbReference>
<dbReference type="InterPro" id="IPR036390">
    <property type="entry name" value="WH_DNA-bd_sf"/>
</dbReference>
<evidence type="ECO:0000313" key="6">
    <source>
        <dbReference type="EMBL" id="MCW3170648.1"/>
    </source>
</evidence>
<dbReference type="PROSITE" id="PS50042">
    <property type="entry name" value="CNMP_BINDING_3"/>
    <property type="match status" value="1"/>
</dbReference>
<sequence>MSIEEELLYLIGATEEDYNAGDYIFRENGSPQFYFQIITGEVKLNTYNSEGKEFIQNILTCQNAIAESMLFTDEPYPMNAIAMSRCTIIKVKKSSMLAFLAQNPEIYYNICKSLAERLNHKFALMQKISSPKAEERLKEVIEQLKKEQHHDPEPYTFEVPLTRQQLAALTGLCLETTIRTIKKMERAKILCIKNRKIMI</sequence>
<dbReference type="Pfam" id="PF13545">
    <property type="entry name" value="HTH_Crp_2"/>
    <property type="match status" value="1"/>
</dbReference>
<dbReference type="SUPFAM" id="SSF46785">
    <property type="entry name" value="Winged helix' DNA-binding domain"/>
    <property type="match status" value="1"/>
</dbReference>
<dbReference type="InterPro" id="IPR014710">
    <property type="entry name" value="RmlC-like_jellyroll"/>
</dbReference>
<keyword evidence="2" id="KW-0238">DNA-binding</keyword>
<name>A0ABT3I494_9FLAO</name>
<proteinExistence type="predicted"/>
<evidence type="ECO:0000256" key="2">
    <source>
        <dbReference type="ARBA" id="ARBA00023125"/>
    </source>
</evidence>
<dbReference type="Gene3D" id="1.10.10.10">
    <property type="entry name" value="Winged helix-like DNA-binding domain superfamily/Winged helix DNA-binding domain"/>
    <property type="match status" value="1"/>
</dbReference>
<dbReference type="CDD" id="cd00038">
    <property type="entry name" value="CAP_ED"/>
    <property type="match status" value="1"/>
</dbReference>
<dbReference type="SMART" id="SM00419">
    <property type="entry name" value="HTH_CRP"/>
    <property type="match status" value="1"/>
</dbReference>
<dbReference type="InterPro" id="IPR012318">
    <property type="entry name" value="HTH_CRP"/>
</dbReference>
<evidence type="ECO:0000259" key="5">
    <source>
        <dbReference type="PROSITE" id="PS51063"/>
    </source>
</evidence>
<organism evidence="6 7">
    <name type="scientific">Chryseobacterium kimseyorum</name>
    <dbReference type="NCBI Taxonomy" id="2984028"/>
    <lineage>
        <taxon>Bacteria</taxon>
        <taxon>Pseudomonadati</taxon>
        <taxon>Bacteroidota</taxon>
        <taxon>Flavobacteriia</taxon>
        <taxon>Flavobacteriales</taxon>
        <taxon>Weeksellaceae</taxon>
        <taxon>Chryseobacterium group</taxon>
        <taxon>Chryseobacterium</taxon>
    </lineage>
</organism>
<dbReference type="Proteomes" id="UP001163731">
    <property type="component" value="Unassembled WGS sequence"/>
</dbReference>
<reference evidence="6" key="1">
    <citation type="submission" date="2022-10" db="EMBL/GenBank/DDBJ databases">
        <title>Chryseobacterium babae sp. nov. isolated from the gut of the beetle Oryctes rhinoceros, and Chryseobacterium kimseyorum sp. nov., isolated from a stick insect rearing cage.</title>
        <authorList>
            <person name="Shelomi M."/>
            <person name="Han C.-J."/>
            <person name="Chen W.-M."/>
            <person name="Chen H.-K."/>
            <person name="Liaw S.-J."/>
            <person name="Muhle E."/>
            <person name="Clermont D."/>
        </authorList>
    </citation>
    <scope>NUCLEOTIDE SEQUENCE</scope>
    <source>
        <strain evidence="6">09-1422</strain>
    </source>
</reference>
<dbReference type="Gene3D" id="2.60.120.10">
    <property type="entry name" value="Jelly Rolls"/>
    <property type="match status" value="1"/>
</dbReference>
<evidence type="ECO:0000313" key="7">
    <source>
        <dbReference type="Proteomes" id="UP001163731"/>
    </source>
</evidence>
<dbReference type="Pfam" id="PF00027">
    <property type="entry name" value="cNMP_binding"/>
    <property type="match status" value="1"/>
</dbReference>
<dbReference type="RefSeq" id="WP_264751782.1">
    <property type="nucleotide sequence ID" value="NZ_JAPDHW010000024.1"/>
</dbReference>
<keyword evidence="7" id="KW-1185">Reference proteome</keyword>
<comment type="caution">
    <text evidence="6">The sequence shown here is derived from an EMBL/GenBank/DDBJ whole genome shotgun (WGS) entry which is preliminary data.</text>
</comment>
<gene>
    <name evidence="6" type="ORF">OMO38_19130</name>
</gene>
<feature type="domain" description="HTH crp-type" evidence="5">
    <location>
        <begin position="131"/>
        <end position="199"/>
    </location>
</feature>
<dbReference type="InterPro" id="IPR036388">
    <property type="entry name" value="WH-like_DNA-bd_sf"/>
</dbReference>
<dbReference type="SUPFAM" id="SSF51206">
    <property type="entry name" value="cAMP-binding domain-like"/>
    <property type="match status" value="1"/>
</dbReference>
<dbReference type="InterPro" id="IPR000595">
    <property type="entry name" value="cNMP-bd_dom"/>
</dbReference>
<dbReference type="EMBL" id="JAPDHW010000024">
    <property type="protein sequence ID" value="MCW3170648.1"/>
    <property type="molecule type" value="Genomic_DNA"/>
</dbReference>
<feature type="domain" description="Cyclic nucleotide-binding" evidence="4">
    <location>
        <begin position="18"/>
        <end position="117"/>
    </location>
</feature>
<keyword evidence="1" id="KW-0805">Transcription regulation</keyword>
<accession>A0ABT3I494</accession>
<protein>
    <submittedName>
        <fullName evidence="6">Crp/Fnr family transcriptional regulator</fullName>
    </submittedName>
</protein>
<dbReference type="PROSITE" id="PS51063">
    <property type="entry name" value="HTH_CRP_2"/>
    <property type="match status" value="1"/>
</dbReference>
<evidence type="ECO:0000259" key="4">
    <source>
        <dbReference type="PROSITE" id="PS50042"/>
    </source>
</evidence>
<keyword evidence="3" id="KW-0804">Transcription</keyword>
<evidence type="ECO:0000256" key="3">
    <source>
        <dbReference type="ARBA" id="ARBA00023163"/>
    </source>
</evidence>
<evidence type="ECO:0000256" key="1">
    <source>
        <dbReference type="ARBA" id="ARBA00023015"/>
    </source>
</evidence>